<dbReference type="HOGENOM" id="CLU_2559797_0_0_1"/>
<evidence type="ECO:0000256" key="1">
    <source>
        <dbReference type="SAM" id="MobiDB-lite"/>
    </source>
</evidence>
<dbReference type="EMBL" id="KN837140">
    <property type="protein sequence ID" value="KIJ40987.1"/>
    <property type="molecule type" value="Genomic_DNA"/>
</dbReference>
<organism evidence="2 3">
    <name type="scientific">Sphaerobolus stellatus (strain SS14)</name>
    <dbReference type="NCBI Taxonomy" id="990650"/>
    <lineage>
        <taxon>Eukaryota</taxon>
        <taxon>Fungi</taxon>
        <taxon>Dikarya</taxon>
        <taxon>Basidiomycota</taxon>
        <taxon>Agaricomycotina</taxon>
        <taxon>Agaricomycetes</taxon>
        <taxon>Phallomycetidae</taxon>
        <taxon>Geastrales</taxon>
        <taxon>Sphaerobolaceae</taxon>
        <taxon>Sphaerobolus</taxon>
    </lineage>
</organism>
<reference evidence="2 3" key="1">
    <citation type="submission" date="2014-06" db="EMBL/GenBank/DDBJ databases">
        <title>Evolutionary Origins and Diversification of the Mycorrhizal Mutualists.</title>
        <authorList>
            <consortium name="DOE Joint Genome Institute"/>
            <consortium name="Mycorrhizal Genomics Consortium"/>
            <person name="Kohler A."/>
            <person name="Kuo A."/>
            <person name="Nagy L.G."/>
            <person name="Floudas D."/>
            <person name="Copeland A."/>
            <person name="Barry K.W."/>
            <person name="Cichocki N."/>
            <person name="Veneault-Fourrey C."/>
            <person name="LaButti K."/>
            <person name="Lindquist E.A."/>
            <person name="Lipzen A."/>
            <person name="Lundell T."/>
            <person name="Morin E."/>
            <person name="Murat C."/>
            <person name="Riley R."/>
            <person name="Ohm R."/>
            <person name="Sun H."/>
            <person name="Tunlid A."/>
            <person name="Henrissat B."/>
            <person name="Grigoriev I.V."/>
            <person name="Hibbett D.S."/>
            <person name="Martin F."/>
        </authorList>
    </citation>
    <scope>NUCLEOTIDE SEQUENCE [LARGE SCALE GENOMIC DNA]</scope>
    <source>
        <strain evidence="2 3">SS14</strain>
    </source>
</reference>
<keyword evidence="3" id="KW-1185">Reference proteome</keyword>
<dbReference type="Proteomes" id="UP000054279">
    <property type="component" value="Unassembled WGS sequence"/>
</dbReference>
<gene>
    <name evidence="2" type="ORF">M422DRAFT_32099</name>
</gene>
<evidence type="ECO:0000313" key="2">
    <source>
        <dbReference type="EMBL" id="KIJ40987.1"/>
    </source>
</evidence>
<accession>A0A0C9VHV2</accession>
<feature type="region of interest" description="Disordered" evidence="1">
    <location>
        <begin position="1"/>
        <end position="27"/>
    </location>
</feature>
<sequence>MTRTSSHSLFQRRARARKSPSRNPLLSTFPITITTSTVQPTPTNISTSTATLTIVNPNASTLSPVSGLPSVFDSGSPPSNPS</sequence>
<protein>
    <submittedName>
        <fullName evidence="2">Uncharacterized protein</fullName>
    </submittedName>
</protein>
<dbReference type="AlphaFoldDB" id="A0A0C9VHV2"/>
<feature type="compositionally biased region" description="Basic residues" evidence="1">
    <location>
        <begin position="10"/>
        <end position="20"/>
    </location>
</feature>
<proteinExistence type="predicted"/>
<name>A0A0C9VHV2_SPHS4</name>
<feature type="region of interest" description="Disordered" evidence="1">
    <location>
        <begin position="58"/>
        <end position="82"/>
    </location>
</feature>
<evidence type="ECO:0000313" key="3">
    <source>
        <dbReference type="Proteomes" id="UP000054279"/>
    </source>
</evidence>